<protein>
    <recommendedName>
        <fullName evidence="1">Uroporphyrinogen decarboxylase (URO-D) domain-containing protein</fullName>
    </recommendedName>
</protein>
<comment type="caution">
    <text evidence="2">The sequence shown here is derived from an EMBL/GenBank/DDBJ whole genome shotgun (WGS) entry which is preliminary data.</text>
</comment>
<dbReference type="Gene3D" id="3.20.20.210">
    <property type="match status" value="1"/>
</dbReference>
<gene>
    <name evidence="2" type="ORF">S12H4_08510</name>
</gene>
<dbReference type="SUPFAM" id="SSF51726">
    <property type="entry name" value="UROD/MetE-like"/>
    <property type="match status" value="1"/>
</dbReference>
<feature type="non-terminal residue" evidence="2">
    <location>
        <position position="258"/>
    </location>
</feature>
<evidence type="ECO:0000313" key="2">
    <source>
        <dbReference type="EMBL" id="GAI65562.1"/>
    </source>
</evidence>
<dbReference type="InterPro" id="IPR052024">
    <property type="entry name" value="Methanogen_methyltrans"/>
</dbReference>
<feature type="domain" description="Uroporphyrinogen decarboxylase (URO-D)" evidence="1">
    <location>
        <begin position="94"/>
        <end position="211"/>
    </location>
</feature>
<name>X1QAS6_9ZZZZ</name>
<proteinExistence type="predicted"/>
<dbReference type="GO" id="GO:0006779">
    <property type="term" value="P:porphyrin-containing compound biosynthetic process"/>
    <property type="evidence" value="ECO:0007669"/>
    <property type="project" value="InterPro"/>
</dbReference>
<accession>X1QAS6</accession>
<dbReference type="InterPro" id="IPR038071">
    <property type="entry name" value="UROD/MetE-like_sf"/>
</dbReference>
<dbReference type="PANTHER" id="PTHR47099:SF1">
    <property type="entry name" value="METHYLCOBAMIDE:COM METHYLTRANSFERASE MTBA"/>
    <property type="match status" value="1"/>
</dbReference>
<dbReference type="InterPro" id="IPR000257">
    <property type="entry name" value="Uroporphyrinogen_deCOase"/>
</dbReference>
<dbReference type="Pfam" id="PF01208">
    <property type="entry name" value="URO-D"/>
    <property type="match status" value="1"/>
</dbReference>
<dbReference type="PANTHER" id="PTHR47099">
    <property type="entry name" value="METHYLCOBAMIDE:COM METHYLTRANSFERASE MTBA"/>
    <property type="match status" value="1"/>
</dbReference>
<dbReference type="EMBL" id="BARW01003294">
    <property type="protein sequence ID" value="GAI65562.1"/>
    <property type="molecule type" value="Genomic_DNA"/>
</dbReference>
<dbReference type="GO" id="GO:0004853">
    <property type="term" value="F:uroporphyrinogen decarboxylase activity"/>
    <property type="evidence" value="ECO:0007669"/>
    <property type="project" value="InterPro"/>
</dbReference>
<organism evidence="2">
    <name type="scientific">marine sediment metagenome</name>
    <dbReference type="NCBI Taxonomy" id="412755"/>
    <lineage>
        <taxon>unclassified sequences</taxon>
        <taxon>metagenomes</taxon>
        <taxon>ecological metagenomes</taxon>
    </lineage>
</organism>
<reference evidence="2" key="1">
    <citation type="journal article" date="2014" name="Front. Microbiol.">
        <title>High frequency of phylogenetically diverse reductive dehalogenase-homologous genes in deep subseafloor sedimentary metagenomes.</title>
        <authorList>
            <person name="Kawai M."/>
            <person name="Futagami T."/>
            <person name="Toyoda A."/>
            <person name="Takaki Y."/>
            <person name="Nishi S."/>
            <person name="Hori S."/>
            <person name="Arai W."/>
            <person name="Tsubouchi T."/>
            <person name="Morono Y."/>
            <person name="Uchiyama I."/>
            <person name="Ito T."/>
            <person name="Fujiyama A."/>
            <person name="Inagaki F."/>
            <person name="Takami H."/>
        </authorList>
    </citation>
    <scope>NUCLEOTIDE SEQUENCE</scope>
    <source>
        <strain evidence="2">Expedition CK06-06</strain>
    </source>
</reference>
<sequence>MILDFDVPTKEIERRKQIIRDVWNYKLDNVDHIPIQLIPIPNSKGYTLQERFTEKRRQLEVEVEKIKAGLELIPDDYIPTLHPDLGYVITQSVFGLKPVYADSNQPPYTKKDPPRVAKVDDIYKLKMPDPYSDGLMPQGLKRIKFLMKETNYQFPCSLLDVGGPMDIAYELMGTNLFFTIMYDAPEAMECLVNFLADALVALRDACIEAAGGIENITSTGWDEKWFPKKGYISNDLAAMYTPEFFEKFAIPADDKIYN</sequence>
<evidence type="ECO:0000259" key="1">
    <source>
        <dbReference type="Pfam" id="PF01208"/>
    </source>
</evidence>
<dbReference type="AlphaFoldDB" id="X1QAS6"/>